<reference evidence="2" key="1">
    <citation type="journal article" date="1999" name="Methods Enzymol.">
        <title>High-efficiency full-length cDNA cloning.</title>
        <authorList>
            <person name="Carninci P."/>
            <person name="Hayashizaki Y."/>
        </authorList>
    </citation>
    <scope>NUCLEOTIDE SEQUENCE</scope>
    <source>
        <strain evidence="2">C57BL/6J</strain>
        <tissue evidence="2">Testis</tissue>
    </source>
</reference>
<name>Q9D2T8_MOUSE</name>
<feature type="compositionally biased region" description="Polar residues" evidence="1">
    <location>
        <begin position="1"/>
        <end position="13"/>
    </location>
</feature>
<proteinExistence type="evidence at transcript level"/>
<reference evidence="2" key="3">
    <citation type="journal article" date="2000" name="Genome Res.">
        <title>RIKEN integrated sequence analysis (RISA) system--384-format sequencing pipeline with 384 multicapillary sequencer.</title>
        <authorList>
            <person name="Shibata K."/>
            <person name="Itoh M."/>
            <person name="Aizawa K."/>
            <person name="Nagaoka S."/>
            <person name="Sasaki N."/>
            <person name="Carninci P."/>
            <person name="Konno H."/>
            <person name="Akiyama J."/>
            <person name="Nishi K."/>
            <person name="Kitsunai T."/>
            <person name="Tashiro H."/>
            <person name="Itoh M."/>
            <person name="Sumi N."/>
            <person name="Ishii Y."/>
            <person name="Nakamura S."/>
            <person name="Hazama M."/>
            <person name="Nishine T."/>
            <person name="Harada A."/>
            <person name="Yamamoto R."/>
            <person name="Matsumoto H."/>
            <person name="Sakaguchi S."/>
            <person name="Ikegami T."/>
            <person name="Kashiwagi K."/>
            <person name="Fujiwake S."/>
            <person name="Inoue K."/>
            <person name="Togawa Y."/>
            <person name="Izawa M."/>
            <person name="Ohara E."/>
            <person name="Watahiki M."/>
            <person name="Yoneda Y."/>
            <person name="Ishikawa T."/>
            <person name="Ozawa K."/>
            <person name="Tanaka T."/>
            <person name="Matsuura S."/>
            <person name="Kawai J."/>
            <person name="Okazaki Y."/>
            <person name="Muramatsu M."/>
            <person name="Inoue Y."/>
            <person name="Kira A."/>
            <person name="Hayashizaki Y."/>
        </authorList>
    </citation>
    <scope>NUCLEOTIDE SEQUENCE</scope>
    <source>
        <strain evidence="2">C57BL/6J</strain>
        <tissue evidence="2">Testis</tissue>
    </source>
</reference>
<feature type="region of interest" description="Disordered" evidence="1">
    <location>
        <begin position="1"/>
        <end position="50"/>
    </location>
</feature>
<dbReference type="AGR" id="MGI:1922216"/>
<evidence type="ECO:0000256" key="1">
    <source>
        <dbReference type="SAM" id="MobiDB-lite"/>
    </source>
</evidence>
<reference evidence="2" key="4">
    <citation type="submission" date="2000-08" db="EMBL/GenBank/DDBJ databases">
        <authorList>
            <person name="Adachi J."/>
            <person name="Aizawa K."/>
            <person name="Akahira S."/>
            <person name="Akimura T."/>
            <person name="Arai A."/>
            <person name="Aono H."/>
            <person name="Arakawa T."/>
            <person name="Bono H."/>
            <person name="Carninci P."/>
            <person name="Fukuda S."/>
            <person name="Fukunishi Y."/>
            <person name="Furuno M."/>
            <person name="Hanagaki T."/>
            <person name="Hara A."/>
            <person name="Hayatsu N."/>
            <person name="Hiramoto K."/>
            <person name="Hiraoka T."/>
            <person name="Hori F."/>
            <person name="Imotani K."/>
            <person name="Ishii Y."/>
            <person name="Itoh M."/>
            <person name="Izawa M."/>
            <person name="Kasukawa T."/>
            <person name="Kato H."/>
            <person name="Kawai J."/>
            <person name="Kojima Y."/>
            <person name="Konno H."/>
            <person name="Kouda M."/>
            <person name="Koya S."/>
            <person name="Kurihara C."/>
            <person name="Matsuyama T."/>
            <person name="Miyazaki A."/>
            <person name="Nishi K."/>
            <person name="Nomura K."/>
            <person name="Numazaki R."/>
            <person name="Ohno M."/>
            <person name="Okazaki Y."/>
            <person name="Okido T."/>
            <person name="Owa C."/>
            <person name="Saito H."/>
            <person name="Saito R."/>
            <person name="Sakai C."/>
            <person name="Sakai K."/>
            <person name="Sano H."/>
            <person name="Sasaki D."/>
            <person name="Shibata K."/>
            <person name="Shibata Y."/>
            <person name="Shinagawa A."/>
            <person name="Shiraki T."/>
            <person name="Sogabe Y."/>
            <person name="Suzuki H."/>
            <person name="Tagami M."/>
            <person name="Tagawa A."/>
            <person name="Takahashi F."/>
            <person name="Tanaka T."/>
            <person name="Tejima Y."/>
            <person name="Toya T."/>
            <person name="Yamamura T."/>
            <person name="Yasunishi A."/>
            <person name="Yoshida K."/>
            <person name="Yoshino M."/>
            <person name="Muramatsu M."/>
            <person name="Hayashizaki Y."/>
        </authorList>
    </citation>
    <scope>NUCLEOTIDE SEQUENCE</scope>
    <source>
        <strain evidence="2">C57BL/6J</strain>
        <tissue evidence="2">Testis</tissue>
    </source>
</reference>
<accession>Q9D2T8</accession>
<dbReference type="AlphaFoldDB" id="Q9D2T8"/>
<evidence type="ECO:0000313" key="3">
    <source>
        <dbReference type="MGI" id="MGI:1922216"/>
    </source>
</evidence>
<feature type="compositionally biased region" description="Basic residues" evidence="1">
    <location>
        <begin position="24"/>
        <end position="34"/>
    </location>
</feature>
<reference evidence="2" key="2">
    <citation type="journal article" date="2000" name="Genome Res.">
        <title>Normalization and subtraction of cap-trapper-selected cDNAs to prepare full-length cDNA libraries for rapid discovery of new genes.</title>
        <authorList>
            <person name="Carninci P."/>
            <person name="Shibata Y."/>
            <person name="Hayatsu N."/>
            <person name="Sugahara Y."/>
            <person name="Shibata K."/>
            <person name="Itoh M."/>
            <person name="Konno H."/>
            <person name="Okazaki Y."/>
            <person name="Muramatsu M."/>
            <person name="Hayashizaki Y."/>
        </authorList>
    </citation>
    <scope>NUCLEOTIDE SEQUENCE</scope>
    <source>
        <strain evidence="2">C57BL/6J</strain>
        <tissue evidence="2">Testis</tissue>
    </source>
</reference>
<gene>
    <name evidence="3" type="primary">4930471G03Rik</name>
</gene>
<reference evidence="2" key="5">
    <citation type="journal article" date="2001" name="Nature">
        <title>Functional annotation of a full-length mouse cDNA collection.</title>
        <authorList>
            <consortium name="The RIKEN Genome Exploration Research Group Phase II Team and the FANTOM Consortium"/>
        </authorList>
    </citation>
    <scope>NUCLEOTIDE SEQUENCE</scope>
    <source>
        <strain evidence="2">C57BL/6J</strain>
        <tissue evidence="2">Testis</tissue>
    </source>
</reference>
<dbReference type="MGI" id="MGI:1922216">
    <property type="gene designation" value="4930471G03Rik"/>
</dbReference>
<dbReference type="EMBL" id="AK018831">
    <property type="protein sequence ID" value="BAB31453.1"/>
    <property type="molecule type" value="mRNA"/>
</dbReference>
<sequence>MQLRPQETCSCSPASGGPRVTRVSTHRRHRRKKNSNSLRTSGGGETMPTPSWQLCLLSLLIHISRYGWIPSILPTSWSGTGHDFSTFQLNCTFGLSVNVLCGFASWTSSRPPPMVL</sequence>
<reference evidence="2" key="8">
    <citation type="journal article" date="2005" name="Science">
        <title>Antisense Transcription in the Mammalian Transcriptome.</title>
        <authorList>
            <consortium name="RIKEN Genome Exploration Research Group and Genome Science Group (Genome Network Project Core Group) and the FANTOM Consortium"/>
        </authorList>
    </citation>
    <scope>NUCLEOTIDE SEQUENCE</scope>
    <source>
        <strain evidence="2">C57BL/6J</strain>
        <tissue evidence="2">Testis</tissue>
    </source>
</reference>
<protein>
    <submittedName>
        <fullName evidence="2">Uncharacterized protein</fullName>
    </submittedName>
</protein>
<evidence type="ECO:0000313" key="2">
    <source>
        <dbReference type="EMBL" id="BAB31453.1"/>
    </source>
</evidence>
<reference evidence="2" key="6">
    <citation type="journal article" date="2002" name="Nature">
        <title>Analysis of the mouse transcriptome based on functional annotation of 60,770 full-length cDNAs.</title>
        <authorList>
            <consortium name="The FANTOM Consortium and the RIKEN Genome Exploration Research Group Phase I and II Team"/>
        </authorList>
    </citation>
    <scope>NUCLEOTIDE SEQUENCE</scope>
    <source>
        <strain evidence="2">C57BL/6J</strain>
        <tissue evidence="2">Testis</tissue>
    </source>
</reference>
<organism evidence="2">
    <name type="scientific">Mus musculus</name>
    <name type="common">Mouse</name>
    <dbReference type="NCBI Taxonomy" id="10090"/>
    <lineage>
        <taxon>Eukaryota</taxon>
        <taxon>Metazoa</taxon>
        <taxon>Chordata</taxon>
        <taxon>Craniata</taxon>
        <taxon>Vertebrata</taxon>
        <taxon>Euteleostomi</taxon>
        <taxon>Mammalia</taxon>
        <taxon>Eutheria</taxon>
        <taxon>Euarchontoglires</taxon>
        <taxon>Glires</taxon>
        <taxon>Rodentia</taxon>
        <taxon>Myomorpha</taxon>
        <taxon>Muroidea</taxon>
        <taxon>Muridae</taxon>
        <taxon>Murinae</taxon>
        <taxon>Mus</taxon>
        <taxon>Mus</taxon>
    </lineage>
</organism>
<reference evidence="2" key="7">
    <citation type="journal article" date="2005" name="Science">
        <title>The Transcriptional Landscape of the Mammalian Genome.</title>
        <authorList>
            <consortium name="The FANTOM Consortium"/>
            <consortium name="Riken Genome Exploration Research Group and Genome Science Group (Genome Network Project Core Group)"/>
        </authorList>
    </citation>
    <scope>NUCLEOTIDE SEQUENCE</scope>
    <source>
        <strain evidence="2">C57BL/6J</strain>
        <tissue evidence="2">Testis</tissue>
    </source>
</reference>